<organism evidence="1 2">
    <name type="scientific">Janthinobacterium lividum</name>
    <dbReference type="NCBI Taxonomy" id="29581"/>
    <lineage>
        <taxon>Bacteria</taxon>
        <taxon>Pseudomonadati</taxon>
        <taxon>Pseudomonadota</taxon>
        <taxon>Betaproteobacteria</taxon>
        <taxon>Burkholderiales</taxon>
        <taxon>Oxalobacteraceae</taxon>
        <taxon>Janthinobacterium</taxon>
    </lineage>
</organism>
<evidence type="ECO:0008006" key="3">
    <source>
        <dbReference type="Google" id="ProtNLM"/>
    </source>
</evidence>
<protein>
    <recommendedName>
        <fullName evidence="3">Small CPxCG-related zinc finger protein</fullName>
    </recommendedName>
</protein>
<evidence type="ECO:0000313" key="2">
    <source>
        <dbReference type="Proteomes" id="UP000182489"/>
    </source>
</evidence>
<comment type="caution">
    <text evidence="1">The sequence shown here is derived from an EMBL/GenBank/DDBJ whole genome shotgun (WGS) entry which is preliminary data.</text>
</comment>
<dbReference type="Proteomes" id="UP000182489">
    <property type="component" value="Unassembled WGS sequence"/>
</dbReference>
<gene>
    <name evidence="1" type="ORF">SAMN03097694_2362</name>
</gene>
<accession>A0AB38C7D5</accession>
<dbReference type="AlphaFoldDB" id="A0AB38C7D5"/>
<evidence type="ECO:0000313" key="1">
    <source>
        <dbReference type="EMBL" id="SFX47237.1"/>
    </source>
</evidence>
<name>A0AB38C7D5_9BURK</name>
<sequence length="68" mass="7548">MGTRVFGRSVEPGGMELDNERFEAECPACLHERARHHTWESAESGTINQHWSIDCPACGYSLPDEGVS</sequence>
<proteinExistence type="predicted"/>
<reference evidence="1 2" key="1">
    <citation type="submission" date="2016-11" db="EMBL/GenBank/DDBJ databases">
        <authorList>
            <person name="Varghese N."/>
            <person name="Submissions S."/>
        </authorList>
    </citation>
    <scope>NUCLEOTIDE SEQUENCE [LARGE SCALE GENOMIC DNA]</scope>
    <source>
        <strain evidence="1 2">NFR18</strain>
    </source>
</reference>
<dbReference type="EMBL" id="FPKH01000001">
    <property type="protein sequence ID" value="SFX47237.1"/>
    <property type="molecule type" value="Genomic_DNA"/>
</dbReference>